<evidence type="ECO:0000313" key="2">
    <source>
        <dbReference type="Proteomes" id="UP000483820"/>
    </source>
</evidence>
<protein>
    <submittedName>
        <fullName evidence="1">Uncharacterized protein</fullName>
    </submittedName>
</protein>
<name>A0A6A5G7J1_CAERE</name>
<reference evidence="1 2" key="1">
    <citation type="submission" date="2019-12" db="EMBL/GenBank/DDBJ databases">
        <title>Chromosome-level assembly of the Caenorhabditis remanei genome.</title>
        <authorList>
            <person name="Teterina A.A."/>
            <person name="Willis J.H."/>
            <person name="Phillips P.C."/>
        </authorList>
    </citation>
    <scope>NUCLEOTIDE SEQUENCE [LARGE SCALE GENOMIC DNA]</scope>
    <source>
        <strain evidence="1 2">PX506</strain>
        <tissue evidence="1">Whole organism</tissue>
    </source>
</reference>
<proteinExistence type="predicted"/>
<dbReference type="InterPro" id="IPR009497">
    <property type="entry name" value="Regulator_protein_PHA-1"/>
</dbReference>
<dbReference type="EMBL" id="WUAV01000005">
    <property type="protein sequence ID" value="KAF1750534.1"/>
    <property type="molecule type" value="Genomic_DNA"/>
</dbReference>
<gene>
    <name evidence="1" type="ORF">GCK72_017084</name>
</gene>
<sequence length="469" mass="55533">MTIAISLNQSKELSPEESEEEDLRRYYSFTYFHSELVRKTQNGLKVTENEIDMLKKKLTAEWKWKQYIVCEKPVELFSFVSAKMSVKTSVPEMLYAKVFTNQHLRENILSYLSDDFRKNLDVRLVNKSINTTFLRLIRRNHRTMKIEYVCERKEQEKTSKDFIFINYRKVKTQDVLGYFIFLNTAVDVRVEKITTRRLWMLKNKFMLRLHDLIHSQLIGSNGAHIQSLISLEEICNGCEKCFNIAKKCVEYGPLRFSTLQTMTYSKNYNKLHVSDKLFEVIAEYCISKSKNKEECFKELEKTILPVISCDTLSIWIDETRVFPDGMEGLEYDHRHMPREVIDSILRKWSVKSIQLNMIYFTSEGMCSVDLLQYDYFARVRLNDPYFKTQKSPDLKFTHVDVEMSDSIYCVRDLGVRYPKSESPRGYANFIPNIRRLFPTDKISMDLSHWCCIANSYLFLSVRTETDFEN</sequence>
<dbReference type="AlphaFoldDB" id="A0A6A5G7J1"/>
<dbReference type="CTD" id="9802444"/>
<evidence type="ECO:0000313" key="1">
    <source>
        <dbReference type="EMBL" id="KAF1750534.1"/>
    </source>
</evidence>
<dbReference type="KEGG" id="crq:GCK72_017084"/>
<dbReference type="RefSeq" id="XP_053580789.1">
    <property type="nucleotide sequence ID" value="XM_053731876.1"/>
</dbReference>
<organism evidence="1 2">
    <name type="scientific">Caenorhabditis remanei</name>
    <name type="common">Caenorhabditis vulgaris</name>
    <dbReference type="NCBI Taxonomy" id="31234"/>
    <lineage>
        <taxon>Eukaryota</taxon>
        <taxon>Metazoa</taxon>
        <taxon>Ecdysozoa</taxon>
        <taxon>Nematoda</taxon>
        <taxon>Chromadorea</taxon>
        <taxon>Rhabditida</taxon>
        <taxon>Rhabditina</taxon>
        <taxon>Rhabditomorpha</taxon>
        <taxon>Rhabditoidea</taxon>
        <taxon>Rhabditidae</taxon>
        <taxon>Peloderinae</taxon>
        <taxon>Caenorhabditis</taxon>
    </lineage>
</organism>
<accession>A0A6A5G7J1</accession>
<dbReference type="Proteomes" id="UP000483820">
    <property type="component" value="Chromosome V"/>
</dbReference>
<comment type="caution">
    <text evidence="1">The sequence shown here is derived from an EMBL/GenBank/DDBJ whole genome shotgun (WGS) entry which is preliminary data.</text>
</comment>
<dbReference type="Pfam" id="PF06542">
    <property type="entry name" value="PHA-1"/>
    <property type="match status" value="1"/>
</dbReference>
<dbReference type="GeneID" id="9802444"/>